<protein>
    <submittedName>
        <fullName evidence="3">Uncharacterized protein</fullName>
    </submittedName>
</protein>
<gene>
    <name evidence="2" type="ORF">SAMN04487891_1185</name>
    <name evidence="3" type="ORF">SAMN05216293_4125</name>
</gene>
<evidence type="ECO:0000313" key="4">
    <source>
        <dbReference type="Proteomes" id="UP000184031"/>
    </source>
</evidence>
<organism evidence="3 4">
    <name type="scientific">Flagellimonas taeanensis</name>
    <dbReference type="NCBI Taxonomy" id="1005926"/>
    <lineage>
        <taxon>Bacteria</taxon>
        <taxon>Pseudomonadati</taxon>
        <taxon>Bacteroidota</taxon>
        <taxon>Flavobacteriia</taxon>
        <taxon>Flavobacteriales</taxon>
        <taxon>Flavobacteriaceae</taxon>
        <taxon>Flagellimonas</taxon>
    </lineage>
</organism>
<evidence type="ECO:0000313" key="2">
    <source>
        <dbReference type="EMBL" id="SFC65906.1"/>
    </source>
</evidence>
<dbReference type="Proteomes" id="UP000184031">
    <property type="component" value="Unassembled WGS sequence"/>
</dbReference>
<keyword evidence="1" id="KW-0732">Signal</keyword>
<comment type="caution">
    <text evidence="3">The sequence shown here is derived from an EMBL/GenBank/DDBJ whole genome shotgun (WGS) entry which is preliminary data.</text>
</comment>
<name>A0A1M7CUX3_9FLAO</name>
<sequence length="356" mass="39215">MKQKHLLALVLFFLILSKAKSQNYNPVSYYFNGTPTHGIKIKTNLPFQNGLGMPTVMLEGYDYGDDNTIDIKINWYVYNGIFNSANASSSGSYSPAIKLANENGLVVIFIDDRKYYNRFNVRVYANGKGETATMFEGWTVVDEAINGTGIKNVEYKTSLPGMIVGNVGIGTANPTNKLDVRGVIASTHDIGNKLAFFTSGDGNSYLNFTGGSSTSRLGFQIDGGSKMSIYNNGSVAIGTGSTGTHKLAVEGSIGAREIKVEVGTWSDYVFKEGYDLPTLEEVERHIKEKGHLINIPSAKEVEANGIELGEMNKLLLEKIEELTLYVLELKSDSKKTNALMEKQDERIKELEQRLKK</sequence>
<evidence type="ECO:0000313" key="5">
    <source>
        <dbReference type="Proteomes" id="UP000198940"/>
    </source>
</evidence>
<dbReference type="EMBL" id="FRAT01000016">
    <property type="protein sequence ID" value="SHL71025.1"/>
    <property type="molecule type" value="Genomic_DNA"/>
</dbReference>
<keyword evidence="5" id="KW-1185">Reference proteome</keyword>
<reference evidence="3 4" key="1">
    <citation type="submission" date="2016-11" db="EMBL/GenBank/DDBJ databases">
        <authorList>
            <person name="Varghese N."/>
            <person name="Submissions S."/>
        </authorList>
    </citation>
    <scope>NUCLEOTIDE SEQUENCE [LARGE SCALE GENOMIC DNA]</scope>
    <source>
        <strain evidence="3 4">CGMCC 1.12174</strain>
        <strain evidence="2 5">DSM 26351</strain>
    </source>
</reference>
<dbReference type="Proteomes" id="UP000198940">
    <property type="component" value="Unassembled WGS sequence"/>
</dbReference>
<accession>A0A1M7CUX3</accession>
<dbReference type="EMBL" id="FOKU01000018">
    <property type="protein sequence ID" value="SFC65906.1"/>
    <property type="molecule type" value="Genomic_DNA"/>
</dbReference>
<dbReference type="OrthoDB" id="9808753at2"/>
<feature type="chain" id="PRO_5009924779" evidence="1">
    <location>
        <begin position="22"/>
        <end position="356"/>
    </location>
</feature>
<feature type="signal peptide" evidence="1">
    <location>
        <begin position="1"/>
        <end position="21"/>
    </location>
</feature>
<proteinExistence type="predicted"/>
<evidence type="ECO:0000256" key="1">
    <source>
        <dbReference type="SAM" id="SignalP"/>
    </source>
</evidence>
<dbReference type="AlphaFoldDB" id="A0A1M7CUX3"/>
<evidence type="ECO:0000313" key="3">
    <source>
        <dbReference type="EMBL" id="SHL71025.1"/>
    </source>
</evidence>
<dbReference type="STRING" id="1055723.SAMN05216293_4125"/>